<dbReference type="RefSeq" id="WP_194451696.1">
    <property type="nucleotide sequence ID" value="NZ_CP063849.1"/>
</dbReference>
<evidence type="ECO:0000313" key="1">
    <source>
        <dbReference type="EMBL" id="QOY90033.1"/>
    </source>
</evidence>
<dbReference type="Proteomes" id="UP000593892">
    <property type="component" value="Chromosome"/>
</dbReference>
<proteinExistence type="predicted"/>
<keyword evidence="2" id="KW-1185">Reference proteome</keyword>
<dbReference type="AlphaFoldDB" id="A0A7S7NUG4"/>
<dbReference type="EMBL" id="CP063849">
    <property type="protein sequence ID" value="QOY90033.1"/>
    <property type="molecule type" value="Genomic_DNA"/>
</dbReference>
<evidence type="ECO:0000313" key="2">
    <source>
        <dbReference type="Proteomes" id="UP000593892"/>
    </source>
</evidence>
<gene>
    <name evidence="1" type="ORF">IRI77_08795</name>
</gene>
<reference evidence="1 2" key="1">
    <citation type="submission" date="2020-10" db="EMBL/GenBank/DDBJ databases">
        <title>Complete genome sequence of Paludibaculum fermentans P105T, a facultatively anaerobic acidobacterium capable of dissimilatory Fe(III) reduction.</title>
        <authorList>
            <person name="Dedysh S.N."/>
            <person name="Beletsky A.V."/>
            <person name="Kulichevskaya I.S."/>
            <person name="Mardanov A.V."/>
            <person name="Ravin N.V."/>
        </authorList>
    </citation>
    <scope>NUCLEOTIDE SEQUENCE [LARGE SCALE GENOMIC DNA]</scope>
    <source>
        <strain evidence="1 2">P105</strain>
    </source>
</reference>
<name>A0A7S7NUG4_PALFE</name>
<sequence>MFEELAGIAMVDVVMPTRTGVTIRKRCISRPTEHQAILLQRLGLSLPSSMEKHTL</sequence>
<protein>
    <submittedName>
        <fullName evidence="1">Uncharacterized protein</fullName>
    </submittedName>
</protein>
<organism evidence="1 2">
    <name type="scientific">Paludibaculum fermentans</name>
    <dbReference type="NCBI Taxonomy" id="1473598"/>
    <lineage>
        <taxon>Bacteria</taxon>
        <taxon>Pseudomonadati</taxon>
        <taxon>Acidobacteriota</taxon>
        <taxon>Terriglobia</taxon>
        <taxon>Bryobacterales</taxon>
        <taxon>Bryobacteraceae</taxon>
        <taxon>Paludibaculum</taxon>
    </lineage>
</organism>
<accession>A0A7S7NUG4</accession>
<dbReference type="KEGG" id="pfer:IRI77_08795"/>